<proteinExistence type="inferred from homology"/>
<dbReference type="GO" id="GO:0051082">
    <property type="term" value="F:unfolded protein binding"/>
    <property type="evidence" value="ECO:0007669"/>
    <property type="project" value="TreeGrafter"/>
</dbReference>
<evidence type="ECO:0000256" key="3">
    <source>
        <dbReference type="HAMAP-Rule" id="MF_00580"/>
    </source>
</evidence>
<sequence>MQVLRPLGERVVVELLAEEKTAGGLVIPDTAQGRPVRARVVAVGSGRLLENGTRVPPEVAVDQEVLVMPDAGLPVRVQDREYRLVRDEEILAVLEHAPALA</sequence>
<keyword evidence="6" id="KW-1185">Reference proteome</keyword>
<name>A0A6F8ZH50_9FIRM</name>
<dbReference type="PROSITE" id="PS00681">
    <property type="entry name" value="CHAPERONINS_CPN10"/>
    <property type="match status" value="1"/>
</dbReference>
<dbReference type="AlphaFoldDB" id="A0A6F8ZH50"/>
<dbReference type="FunFam" id="2.30.33.40:FF:000001">
    <property type="entry name" value="10 kDa chaperonin"/>
    <property type="match status" value="1"/>
</dbReference>
<dbReference type="HAMAP" id="MF_00580">
    <property type="entry name" value="CH10"/>
    <property type="match status" value="1"/>
</dbReference>
<dbReference type="PANTHER" id="PTHR10772:SF58">
    <property type="entry name" value="CO-CHAPERONIN GROES"/>
    <property type="match status" value="1"/>
</dbReference>
<evidence type="ECO:0000256" key="2">
    <source>
        <dbReference type="ARBA" id="ARBA00023186"/>
    </source>
</evidence>
<evidence type="ECO:0000313" key="6">
    <source>
        <dbReference type="Proteomes" id="UP000503399"/>
    </source>
</evidence>
<comment type="similarity">
    <text evidence="1 3 4">Belongs to the GroES chaperonin family.</text>
</comment>
<dbReference type="PRINTS" id="PR00297">
    <property type="entry name" value="CHAPERONIN10"/>
</dbReference>
<dbReference type="Gene3D" id="2.30.33.40">
    <property type="entry name" value="GroES chaperonin"/>
    <property type="match status" value="1"/>
</dbReference>
<dbReference type="Proteomes" id="UP000503399">
    <property type="component" value="Chromosome"/>
</dbReference>
<comment type="subunit">
    <text evidence="3">Heptamer of 7 subunits arranged in a ring. Interacts with the chaperonin GroEL.</text>
</comment>
<dbReference type="InterPro" id="IPR020818">
    <property type="entry name" value="Chaperonin_GroES"/>
</dbReference>
<dbReference type="PANTHER" id="PTHR10772">
    <property type="entry name" value="10 KDA HEAT SHOCK PROTEIN"/>
    <property type="match status" value="1"/>
</dbReference>
<dbReference type="SUPFAM" id="SSF50129">
    <property type="entry name" value="GroES-like"/>
    <property type="match status" value="1"/>
</dbReference>
<keyword evidence="2 3" id="KW-0143">Chaperone</keyword>
<evidence type="ECO:0000313" key="5">
    <source>
        <dbReference type="EMBL" id="CAB1129270.1"/>
    </source>
</evidence>
<dbReference type="InterPro" id="IPR011032">
    <property type="entry name" value="GroES-like_sf"/>
</dbReference>
<organism evidence="5 6">
    <name type="scientific">Candidatus Hydrogenisulfobacillus filiaventi</name>
    <dbReference type="NCBI Taxonomy" id="2707344"/>
    <lineage>
        <taxon>Bacteria</taxon>
        <taxon>Bacillati</taxon>
        <taxon>Bacillota</taxon>
        <taxon>Clostridia</taxon>
        <taxon>Eubacteriales</taxon>
        <taxon>Clostridiales Family XVII. Incertae Sedis</taxon>
        <taxon>Candidatus Hydrogenisulfobacillus</taxon>
    </lineage>
</organism>
<evidence type="ECO:0000256" key="4">
    <source>
        <dbReference type="RuleBase" id="RU000535"/>
    </source>
</evidence>
<accession>A0A6F8ZH50</accession>
<dbReference type="Pfam" id="PF00166">
    <property type="entry name" value="Cpn10"/>
    <property type="match status" value="1"/>
</dbReference>
<keyword evidence="3" id="KW-0963">Cytoplasm</keyword>
<dbReference type="InterPro" id="IPR037124">
    <property type="entry name" value="Chaperonin_GroES_sf"/>
</dbReference>
<dbReference type="GO" id="GO:0044183">
    <property type="term" value="F:protein folding chaperone"/>
    <property type="evidence" value="ECO:0007669"/>
    <property type="project" value="InterPro"/>
</dbReference>
<protein>
    <recommendedName>
        <fullName evidence="3">Co-chaperonin GroES</fullName>
    </recommendedName>
    <alternativeName>
        <fullName evidence="3">10 kDa chaperonin</fullName>
    </alternativeName>
    <alternativeName>
        <fullName evidence="3">Chaperonin-10</fullName>
        <shortName evidence="3">Cpn10</shortName>
    </alternativeName>
</protein>
<dbReference type="EMBL" id="LR778114">
    <property type="protein sequence ID" value="CAB1129270.1"/>
    <property type="molecule type" value="Genomic_DNA"/>
</dbReference>
<dbReference type="GO" id="GO:0005737">
    <property type="term" value="C:cytoplasm"/>
    <property type="evidence" value="ECO:0007669"/>
    <property type="project" value="UniProtKB-SubCell"/>
</dbReference>
<gene>
    <name evidence="3 5" type="primary">groES</name>
    <name evidence="3" type="synonym">groS</name>
    <name evidence="5" type="ORF">R50_1769</name>
</gene>
<dbReference type="GO" id="GO:0046872">
    <property type="term" value="F:metal ion binding"/>
    <property type="evidence" value="ECO:0007669"/>
    <property type="project" value="TreeGrafter"/>
</dbReference>
<dbReference type="GO" id="GO:0051087">
    <property type="term" value="F:protein-folding chaperone binding"/>
    <property type="evidence" value="ECO:0007669"/>
    <property type="project" value="TreeGrafter"/>
</dbReference>
<dbReference type="KEGG" id="hfv:R50_1769"/>
<dbReference type="InterPro" id="IPR018369">
    <property type="entry name" value="Chaprnonin_Cpn10_CS"/>
</dbReference>
<dbReference type="CDD" id="cd00320">
    <property type="entry name" value="cpn10"/>
    <property type="match status" value="1"/>
</dbReference>
<dbReference type="SMART" id="SM00883">
    <property type="entry name" value="Cpn10"/>
    <property type="match status" value="1"/>
</dbReference>
<evidence type="ECO:0000256" key="1">
    <source>
        <dbReference type="ARBA" id="ARBA00006975"/>
    </source>
</evidence>
<comment type="subcellular location">
    <subcellularLocation>
        <location evidence="3">Cytoplasm</location>
    </subcellularLocation>
</comment>
<comment type="function">
    <text evidence="3 4">Together with the chaperonin GroEL, plays an essential role in assisting protein folding. The GroEL-GroES system forms a nano-cage that allows encapsulation of the non-native substrate proteins and provides a physical environment optimized to promote and accelerate protein folding. GroES binds to the apical surface of the GroEL ring, thereby capping the opening of the GroEL channel.</text>
</comment>
<dbReference type="GO" id="GO:0005524">
    <property type="term" value="F:ATP binding"/>
    <property type="evidence" value="ECO:0007669"/>
    <property type="project" value="InterPro"/>
</dbReference>
<reference evidence="5 6" key="1">
    <citation type="submission" date="2020-02" db="EMBL/GenBank/DDBJ databases">
        <authorList>
            <person name="Hogendoorn C."/>
        </authorList>
    </citation>
    <scope>NUCLEOTIDE SEQUENCE [LARGE SCALE GENOMIC DNA]</scope>
    <source>
        <strain evidence="5">R501</strain>
    </source>
</reference>